<organism evidence="4 5">
    <name type="scientific">Roseomonas acroporae</name>
    <dbReference type="NCBI Taxonomy" id="2937791"/>
    <lineage>
        <taxon>Bacteria</taxon>
        <taxon>Pseudomonadati</taxon>
        <taxon>Pseudomonadota</taxon>
        <taxon>Alphaproteobacteria</taxon>
        <taxon>Acetobacterales</taxon>
        <taxon>Roseomonadaceae</taxon>
        <taxon>Roseomonas</taxon>
    </lineage>
</organism>
<dbReference type="Pfam" id="PF07007">
    <property type="entry name" value="LprI"/>
    <property type="match status" value="1"/>
</dbReference>
<dbReference type="RefSeq" id="WP_248665012.1">
    <property type="nucleotide sequence ID" value="NZ_JALPRX010000002.1"/>
</dbReference>
<dbReference type="AlphaFoldDB" id="A0A9X1Y6F1"/>
<feature type="region of interest" description="Disordered" evidence="1">
    <location>
        <begin position="25"/>
        <end position="72"/>
    </location>
</feature>
<dbReference type="Proteomes" id="UP001139516">
    <property type="component" value="Unassembled WGS sequence"/>
</dbReference>
<evidence type="ECO:0000313" key="5">
    <source>
        <dbReference type="Proteomes" id="UP001139516"/>
    </source>
</evidence>
<sequence>MRRRAGVLLLLQLALAGIGAASAQAQPTQAQPNQTQPTQARPAPAGGRAPAGTPAPAPGGNPIPGGPCDRLTSTAQQGECLEAALNRAETAMNQAFERALHVIDNDSGTVSTQRTNWRRAMQVSQRAWLAFRDADCGELIAYEWGQGTGMGPATLACRLDKTERRERELTARYTNR</sequence>
<feature type="compositionally biased region" description="Pro residues" evidence="1">
    <location>
        <begin position="53"/>
        <end position="65"/>
    </location>
</feature>
<keyword evidence="2" id="KW-0732">Signal</keyword>
<protein>
    <submittedName>
        <fullName evidence="4">DUF1311 domain-containing protein</fullName>
    </submittedName>
</protein>
<reference evidence="4" key="1">
    <citation type="submission" date="2022-04" db="EMBL/GenBank/DDBJ databases">
        <title>Roseomonas acroporae sp. nov., isolated from coral Acropora digitifera.</title>
        <authorList>
            <person name="Sun H."/>
        </authorList>
    </citation>
    <scope>NUCLEOTIDE SEQUENCE</scope>
    <source>
        <strain evidence="4">NAR14</strain>
    </source>
</reference>
<dbReference type="EMBL" id="JALPRX010000002">
    <property type="protein sequence ID" value="MCK8782882.1"/>
    <property type="molecule type" value="Genomic_DNA"/>
</dbReference>
<evidence type="ECO:0000256" key="2">
    <source>
        <dbReference type="SAM" id="SignalP"/>
    </source>
</evidence>
<proteinExistence type="predicted"/>
<evidence type="ECO:0000259" key="3">
    <source>
        <dbReference type="Pfam" id="PF07007"/>
    </source>
</evidence>
<feature type="signal peptide" evidence="2">
    <location>
        <begin position="1"/>
        <end position="25"/>
    </location>
</feature>
<dbReference type="InterPro" id="IPR009739">
    <property type="entry name" value="LprI-like_N"/>
</dbReference>
<gene>
    <name evidence="4" type="ORF">M0638_00620</name>
</gene>
<feature type="domain" description="Lysozyme inhibitor LprI-like N-terminal" evidence="3">
    <location>
        <begin position="72"/>
        <end position="169"/>
    </location>
</feature>
<keyword evidence="5" id="KW-1185">Reference proteome</keyword>
<evidence type="ECO:0000313" key="4">
    <source>
        <dbReference type="EMBL" id="MCK8782882.1"/>
    </source>
</evidence>
<name>A0A9X1Y6F1_9PROT</name>
<dbReference type="Gene3D" id="1.20.1270.180">
    <property type="match status" value="1"/>
</dbReference>
<feature type="chain" id="PRO_5040997108" evidence="2">
    <location>
        <begin position="26"/>
        <end position="176"/>
    </location>
</feature>
<feature type="compositionally biased region" description="Low complexity" evidence="1">
    <location>
        <begin position="25"/>
        <end position="52"/>
    </location>
</feature>
<evidence type="ECO:0000256" key="1">
    <source>
        <dbReference type="SAM" id="MobiDB-lite"/>
    </source>
</evidence>
<comment type="caution">
    <text evidence="4">The sequence shown here is derived from an EMBL/GenBank/DDBJ whole genome shotgun (WGS) entry which is preliminary data.</text>
</comment>
<accession>A0A9X1Y6F1</accession>